<dbReference type="HOGENOM" id="CLU_394972_0_0_1"/>
<dbReference type="InterPro" id="IPR006652">
    <property type="entry name" value="Kelch_1"/>
</dbReference>
<dbReference type="GO" id="GO:0006412">
    <property type="term" value="P:translation"/>
    <property type="evidence" value="ECO:0007669"/>
    <property type="project" value="InterPro"/>
</dbReference>
<dbReference type="AlphaFoldDB" id="K1RK12"/>
<dbReference type="EMBL" id="JH818444">
    <property type="protein sequence ID" value="EKC41960.1"/>
    <property type="molecule type" value="Genomic_DNA"/>
</dbReference>
<gene>
    <name evidence="8" type="ORF">CGI_10028140</name>
</gene>
<dbReference type="Pfam" id="PF07707">
    <property type="entry name" value="BACK"/>
    <property type="match status" value="1"/>
</dbReference>
<dbReference type="PROSITE" id="PS00055">
    <property type="entry name" value="RIBOSOMAL_S12"/>
    <property type="match status" value="1"/>
</dbReference>
<dbReference type="InterPro" id="IPR011705">
    <property type="entry name" value="BACK"/>
</dbReference>
<dbReference type="GO" id="GO:0005737">
    <property type="term" value="C:cytoplasm"/>
    <property type="evidence" value="ECO:0007669"/>
    <property type="project" value="UniProtKB-ARBA"/>
</dbReference>
<dbReference type="PANTHER" id="PTHR45632:SF17">
    <property type="entry name" value="KELCH-LIKE PROTEIN 31"/>
    <property type="match status" value="1"/>
</dbReference>
<dbReference type="SMART" id="SM00612">
    <property type="entry name" value="Kelch"/>
    <property type="match status" value="3"/>
</dbReference>
<dbReference type="PANTHER" id="PTHR45632">
    <property type="entry name" value="LD33804P"/>
    <property type="match status" value="1"/>
</dbReference>
<comment type="similarity">
    <text evidence="1">Belongs to the universal ribosomal protein uS12 family.</text>
</comment>
<dbReference type="Gene3D" id="2.40.50.140">
    <property type="entry name" value="Nucleic acid-binding proteins"/>
    <property type="match status" value="1"/>
</dbReference>
<name>K1RK12_MAGGI</name>
<dbReference type="SUPFAM" id="SSF54695">
    <property type="entry name" value="POZ domain"/>
    <property type="match status" value="1"/>
</dbReference>
<keyword evidence="2" id="KW-0880">Kelch repeat</keyword>
<evidence type="ECO:0000256" key="7">
    <source>
        <dbReference type="ARBA" id="ARBA00035463"/>
    </source>
</evidence>
<dbReference type="SUPFAM" id="SSF117281">
    <property type="entry name" value="Kelch motif"/>
    <property type="match status" value="2"/>
</dbReference>
<proteinExistence type="inferred from homology"/>
<dbReference type="InterPro" id="IPR005680">
    <property type="entry name" value="Ribosomal_uS12_euk/arc"/>
</dbReference>
<dbReference type="GO" id="GO:0003735">
    <property type="term" value="F:structural constituent of ribosome"/>
    <property type="evidence" value="ECO:0007669"/>
    <property type="project" value="InterPro"/>
</dbReference>
<dbReference type="Pfam" id="PF01344">
    <property type="entry name" value="Kelch_1"/>
    <property type="match status" value="3"/>
</dbReference>
<keyword evidence="3" id="KW-0677">Repeat</keyword>
<protein>
    <recommendedName>
        <fullName evidence="6">Small ribosomal subunit protein uS12</fullName>
    </recommendedName>
    <alternativeName>
        <fullName evidence="7">40S ribosomal protein S23</fullName>
    </alternativeName>
</protein>
<dbReference type="Pfam" id="PF00651">
    <property type="entry name" value="BTB"/>
    <property type="match status" value="1"/>
</dbReference>
<sequence length="698" mass="79569">MGKPRGLKTARKCVNHRRDQKWHDNDYKKAHLPSRWVKPFQGSSHAKGIVLEKVGVEAKQPNSAIRKCVRVQLIKNGKKITAFVPNDGCLNYVEENDEVLVAGFGRKGHAVGDIPGVRFKIVKVANVSLLALFKGKKERPSDGFKVKDIDEGISVTCDKYGNKFQKEFHRMWKEQILCDATIMTETGEAIPVHKVVLSMHSDFFKAMFTSGLQEAQVSNPSIKLTEHPADIVKGILKFMYTGCLPDLNRETVQDYIMLMDQLQMVSLKNACCPFMEDNIDTNNCLDVWIFAQRFSCEEMQRKSLSHIKHQFGFVSCQENFQHLESEALIFLLSLGELNISGEGVILDSVCGWLENHQGASTETIWDILKCVRYNQLTEKEITEFSDRVFQGMPDQLKEFQNYIQQYRADVQDKPRNERKHIYVIGGYFQSRTGPCSPRLQTVEQYDVLEDTWRSTTQFPVLASSLYAVEMFGKLVCFTSYSTGFIAAFEFDPIQLKWRNCSTEFPESVLKTIQECFKETGALCYCEESSTLYVLCNNNTYAYRIVCDNGDFSVGATQCWRYPMNPSLASFATVTLDKDLYVIGGEERLSVRDVTQVNDVMRCNVQCHEWTQVTPMLEPRASFDAVNFDGRIYVVGGFNSRRLRTAEMFSSVTGKSYSRFEGGARKVLSSVEVYDPYTDTWSFVQPMLQSRCMFGAVVH</sequence>
<dbReference type="InterPro" id="IPR015915">
    <property type="entry name" value="Kelch-typ_b-propeller"/>
</dbReference>
<reference evidence="8" key="1">
    <citation type="journal article" date="2012" name="Nature">
        <title>The oyster genome reveals stress adaptation and complexity of shell formation.</title>
        <authorList>
            <person name="Zhang G."/>
            <person name="Fang X."/>
            <person name="Guo X."/>
            <person name="Li L."/>
            <person name="Luo R."/>
            <person name="Xu F."/>
            <person name="Yang P."/>
            <person name="Zhang L."/>
            <person name="Wang X."/>
            <person name="Qi H."/>
            <person name="Xiong Z."/>
            <person name="Que H."/>
            <person name="Xie Y."/>
            <person name="Holland P.W."/>
            <person name="Paps J."/>
            <person name="Zhu Y."/>
            <person name="Wu F."/>
            <person name="Chen Y."/>
            <person name="Wang J."/>
            <person name="Peng C."/>
            <person name="Meng J."/>
            <person name="Yang L."/>
            <person name="Liu J."/>
            <person name="Wen B."/>
            <person name="Zhang N."/>
            <person name="Huang Z."/>
            <person name="Zhu Q."/>
            <person name="Feng Y."/>
            <person name="Mount A."/>
            <person name="Hedgecock D."/>
            <person name="Xu Z."/>
            <person name="Liu Y."/>
            <person name="Domazet-Loso T."/>
            <person name="Du Y."/>
            <person name="Sun X."/>
            <person name="Zhang S."/>
            <person name="Liu B."/>
            <person name="Cheng P."/>
            <person name="Jiang X."/>
            <person name="Li J."/>
            <person name="Fan D."/>
            <person name="Wang W."/>
            <person name="Fu W."/>
            <person name="Wang T."/>
            <person name="Wang B."/>
            <person name="Zhang J."/>
            <person name="Peng Z."/>
            <person name="Li Y."/>
            <person name="Li N."/>
            <person name="Wang J."/>
            <person name="Chen M."/>
            <person name="He Y."/>
            <person name="Tan F."/>
            <person name="Song X."/>
            <person name="Zheng Q."/>
            <person name="Huang R."/>
            <person name="Yang H."/>
            <person name="Du X."/>
            <person name="Chen L."/>
            <person name="Yang M."/>
            <person name="Gaffney P.M."/>
            <person name="Wang S."/>
            <person name="Luo L."/>
            <person name="She Z."/>
            <person name="Ming Y."/>
            <person name="Huang W."/>
            <person name="Zhang S."/>
            <person name="Huang B."/>
            <person name="Zhang Y."/>
            <person name="Qu T."/>
            <person name="Ni P."/>
            <person name="Miao G."/>
            <person name="Wang J."/>
            <person name="Wang Q."/>
            <person name="Steinberg C.E."/>
            <person name="Wang H."/>
            <person name="Li N."/>
            <person name="Qian L."/>
            <person name="Zhang G."/>
            <person name="Li Y."/>
            <person name="Yang H."/>
            <person name="Liu X."/>
            <person name="Wang J."/>
            <person name="Yin Y."/>
            <person name="Wang J."/>
        </authorList>
    </citation>
    <scope>NUCLEOTIDE SEQUENCE [LARGE SCALE GENOMIC DNA]</scope>
    <source>
        <strain evidence="8">05x7-T-G4-1.051#20</strain>
    </source>
</reference>
<dbReference type="InParanoid" id="K1RK12"/>
<dbReference type="Gene3D" id="3.30.710.10">
    <property type="entry name" value="Potassium Channel Kv1.1, Chain A"/>
    <property type="match status" value="1"/>
</dbReference>
<evidence type="ECO:0000256" key="5">
    <source>
        <dbReference type="ARBA" id="ARBA00023274"/>
    </source>
</evidence>
<evidence type="ECO:0000256" key="6">
    <source>
        <dbReference type="ARBA" id="ARBA00035161"/>
    </source>
</evidence>
<dbReference type="NCBIfam" id="TIGR00982">
    <property type="entry name" value="uS12_E_A"/>
    <property type="match status" value="1"/>
</dbReference>
<dbReference type="InterPro" id="IPR000210">
    <property type="entry name" value="BTB/POZ_dom"/>
</dbReference>
<dbReference type="PROSITE" id="PS50097">
    <property type="entry name" value="BTB"/>
    <property type="match status" value="1"/>
</dbReference>
<dbReference type="SMART" id="SM00225">
    <property type="entry name" value="BTB"/>
    <property type="match status" value="1"/>
</dbReference>
<dbReference type="SUPFAM" id="SSF50249">
    <property type="entry name" value="Nucleic acid-binding proteins"/>
    <property type="match status" value="1"/>
</dbReference>
<dbReference type="InterPro" id="IPR011333">
    <property type="entry name" value="SKP1/BTB/POZ_sf"/>
</dbReference>
<dbReference type="SMART" id="SM00875">
    <property type="entry name" value="BACK"/>
    <property type="match status" value="1"/>
</dbReference>
<evidence type="ECO:0000256" key="1">
    <source>
        <dbReference type="ARBA" id="ARBA00005657"/>
    </source>
</evidence>
<dbReference type="Gene3D" id="2.120.10.80">
    <property type="entry name" value="Kelch-type beta propeller"/>
    <property type="match status" value="2"/>
</dbReference>
<dbReference type="GO" id="GO:0015935">
    <property type="term" value="C:small ribosomal subunit"/>
    <property type="evidence" value="ECO:0007669"/>
    <property type="project" value="InterPro"/>
</dbReference>
<dbReference type="InterPro" id="IPR012340">
    <property type="entry name" value="NA-bd_OB-fold"/>
</dbReference>
<dbReference type="InterPro" id="IPR006032">
    <property type="entry name" value="Ribosomal_uS12"/>
</dbReference>
<organism evidence="8">
    <name type="scientific">Magallana gigas</name>
    <name type="common">Pacific oyster</name>
    <name type="synonym">Crassostrea gigas</name>
    <dbReference type="NCBI Taxonomy" id="29159"/>
    <lineage>
        <taxon>Eukaryota</taxon>
        <taxon>Metazoa</taxon>
        <taxon>Spiralia</taxon>
        <taxon>Lophotrochozoa</taxon>
        <taxon>Mollusca</taxon>
        <taxon>Bivalvia</taxon>
        <taxon>Autobranchia</taxon>
        <taxon>Pteriomorphia</taxon>
        <taxon>Ostreida</taxon>
        <taxon>Ostreoidea</taxon>
        <taxon>Ostreidae</taxon>
        <taxon>Magallana</taxon>
    </lineage>
</organism>
<evidence type="ECO:0000256" key="4">
    <source>
        <dbReference type="ARBA" id="ARBA00022980"/>
    </source>
</evidence>
<evidence type="ECO:0000256" key="2">
    <source>
        <dbReference type="ARBA" id="ARBA00022441"/>
    </source>
</evidence>
<dbReference type="Pfam" id="PF00164">
    <property type="entry name" value="Ribosom_S12_S23"/>
    <property type="match status" value="1"/>
</dbReference>
<keyword evidence="5" id="KW-0687">Ribonucleoprotein</keyword>
<evidence type="ECO:0000256" key="3">
    <source>
        <dbReference type="ARBA" id="ARBA00022737"/>
    </source>
</evidence>
<dbReference type="Gene3D" id="1.25.40.420">
    <property type="match status" value="1"/>
</dbReference>
<dbReference type="CDD" id="cd03367">
    <property type="entry name" value="Ribosomal_S23"/>
    <property type="match status" value="1"/>
</dbReference>
<evidence type="ECO:0000313" key="8">
    <source>
        <dbReference type="EMBL" id="EKC41960.1"/>
    </source>
</evidence>
<accession>K1RK12</accession>
<keyword evidence="4 8" id="KW-0689">Ribosomal protein</keyword>
<dbReference type="FunFam" id="2.40.50.140:FF:000007">
    <property type="entry name" value="40S ribosomal protein S23"/>
    <property type="match status" value="1"/>
</dbReference>